<evidence type="ECO:0000256" key="2">
    <source>
        <dbReference type="ARBA" id="ARBA00022801"/>
    </source>
</evidence>
<keyword evidence="1 5" id="KW-0732">Signal</keyword>
<dbReference type="GO" id="GO:0004553">
    <property type="term" value="F:hydrolase activity, hydrolyzing O-glycosyl compounds"/>
    <property type="evidence" value="ECO:0007669"/>
    <property type="project" value="InterPro"/>
</dbReference>
<dbReference type="AlphaFoldDB" id="A0AA35J3Q6"/>
<feature type="domain" description="GH16" evidence="6">
    <location>
        <begin position="67"/>
        <end position="339"/>
    </location>
</feature>
<dbReference type="PANTHER" id="PTHR10963">
    <property type="entry name" value="GLYCOSYL HYDROLASE-RELATED"/>
    <property type="match status" value="1"/>
</dbReference>
<feature type="region of interest" description="Disordered" evidence="4">
    <location>
        <begin position="417"/>
        <end position="439"/>
    </location>
</feature>
<dbReference type="Pfam" id="PF00722">
    <property type="entry name" value="Glyco_hydro_16"/>
    <property type="match status" value="1"/>
</dbReference>
<dbReference type="EMBL" id="OX365923">
    <property type="protein sequence ID" value="CAI4046773.1"/>
    <property type="molecule type" value="Genomic_DNA"/>
</dbReference>
<dbReference type="PANTHER" id="PTHR10963:SF69">
    <property type="entry name" value="GLYCOSIDASE CRR1-RELATED"/>
    <property type="match status" value="1"/>
</dbReference>
<dbReference type="FunFam" id="2.60.120.200:FF:000159">
    <property type="entry name" value="Glycosidase"/>
    <property type="match status" value="1"/>
</dbReference>
<dbReference type="InterPro" id="IPR000757">
    <property type="entry name" value="Beta-glucanase-like"/>
</dbReference>
<dbReference type="GO" id="GO:0016757">
    <property type="term" value="F:glycosyltransferase activity"/>
    <property type="evidence" value="ECO:0007669"/>
    <property type="project" value="TreeGrafter"/>
</dbReference>
<protein>
    <recommendedName>
        <fullName evidence="6">GH16 domain-containing protein</fullName>
    </recommendedName>
</protein>
<name>A0AA35J3Q6_SACUV</name>
<dbReference type="SUPFAM" id="SSF49899">
    <property type="entry name" value="Concanavalin A-like lectins/glucanases"/>
    <property type="match status" value="1"/>
</dbReference>
<keyword evidence="2" id="KW-0378">Hydrolase</keyword>
<dbReference type="CDD" id="cd02183">
    <property type="entry name" value="GH16_fungal_CRH1_transglycosylase"/>
    <property type="match status" value="1"/>
</dbReference>
<accession>A0AA35J3Q6</accession>
<evidence type="ECO:0000256" key="3">
    <source>
        <dbReference type="ARBA" id="ARBA00023295"/>
    </source>
</evidence>
<reference evidence="7" key="1">
    <citation type="submission" date="2022-10" db="EMBL/GenBank/DDBJ databases">
        <authorList>
            <person name="Byrne P K."/>
        </authorList>
    </citation>
    <scope>NUCLEOTIDE SEQUENCE</scope>
    <source>
        <strain evidence="7">CBS7001</strain>
    </source>
</reference>
<dbReference type="InterPro" id="IPR013320">
    <property type="entry name" value="ConA-like_dom_sf"/>
</dbReference>
<dbReference type="GO" id="GO:0031505">
    <property type="term" value="P:fungal-type cell wall organization"/>
    <property type="evidence" value="ECO:0007669"/>
    <property type="project" value="UniProtKB-ARBA"/>
</dbReference>
<dbReference type="PROSITE" id="PS51762">
    <property type="entry name" value="GH16_2"/>
    <property type="match status" value="1"/>
</dbReference>
<sequence length="452" mass="50673">MKSLILQLVSVIGSIGFTLGELYKPKNSIPCSTNKHCPAEWPCCSPYNECGAGPICVGGCNVRSSFNEESCISIPALVPNMEVKFASTPKVPKFNANYQPRPPIKEENVPKKANTKVGVIEGELNSKRIIHYAKFLVTPDIKEAEKMLDDFDFTHSGYTSIEPSTGNIVLAMPKKTTGSLVTTTRSFLYGKASLRMKTARSRGVVTAFVLISAIGDEIDFECLGGDLTMVQSNYYSQGQLDYTRMQRFPVAGDTWATYHTYEIDWDPDRIVWYVDGKPARTVVKKDTWDPVKKEFRYPQTPMRLEAAVWPGGSEHNEPGTINWAGGLIDWEHSPDIIERGQFTAQVEQITVKPYRNKFTEQVQHCLKTKKNATAILDKDLSKVVVSYKKQNKTAEYGESSLQWDCFVTPKVNDWLSSGQIRDSNNSRSNNGSEKHLHTYPGLRIPASRHVII</sequence>
<evidence type="ECO:0000256" key="4">
    <source>
        <dbReference type="SAM" id="MobiDB-lite"/>
    </source>
</evidence>
<evidence type="ECO:0000256" key="1">
    <source>
        <dbReference type="ARBA" id="ARBA00022729"/>
    </source>
</evidence>
<evidence type="ECO:0000259" key="6">
    <source>
        <dbReference type="PROSITE" id="PS51762"/>
    </source>
</evidence>
<organism evidence="7 8">
    <name type="scientific">Saccharomyces uvarum</name>
    <name type="common">Yeast</name>
    <name type="synonym">Saccharomyces bayanus var. uvarum</name>
    <dbReference type="NCBI Taxonomy" id="230603"/>
    <lineage>
        <taxon>Eukaryota</taxon>
        <taxon>Fungi</taxon>
        <taxon>Dikarya</taxon>
        <taxon>Ascomycota</taxon>
        <taxon>Saccharomycotina</taxon>
        <taxon>Saccharomycetes</taxon>
        <taxon>Saccharomycetales</taxon>
        <taxon>Saccharomycetaceae</taxon>
        <taxon>Saccharomyces</taxon>
    </lineage>
</organism>
<evidence type="ECO:0000313" key="7">
    <source>
        <dbReference type="EMBL" id="CAI4046773.1"/>
    </source>
</evidence>
<evidence type="ECO:0000256" key="5">
    <source>
        <dbReference type="SAM" id="SignalP"/>
    </source>
</evidence>
<evidence type="ECO:0000313" key="8">
    <source>
        <dbReference type="Proteomes" id="UP001162090"/>
    </source>
</evidence>
<feature type="chain" id="PRO_5041292869" description="GH16 domain-containing protein" evidence="5">
    <location>
        <begin position="21"/>
        <end position="452"/>
    </location>
</feature>
<dbReference type="GO" id="GO:0005975">
    <property type="term" value="P:carbohydrate metabolic process"/>
    <property type="evidence" value="ECO:0007669"/>
    <property type="project" value="InterPro"/>
</dbReference>
<proteinExistence type="predicted"/>
<dbReference type="GO" id="GO:0009277">
    <property type="term" value="C:fungal-type cell wall"/>
    <property type="evidence" value="ECO:0007669"/>
    <property type="project" value="UniProtKB-ARBA"/>
</dbReference>
<keyword evidence="3" id="KW-0326">Glycosidase</keyword>
<feature type="signal peptide" evidence="5">
    <location>
        <begin position="1"/>
        <end position="20"/>
    </location>
</feature>
<gene>
    <name evidence="7" type="primary">SUVC12G2580</name>
    <name evidence="7" type="ORF">SUVC_12G2580</name>
</gene>
<dbReference type="Gene3D" id="2.60.120.200">
    <property type="match status" value="1"/>
</dbReference>
<dbReference type="Proteomes" id="UP001162090">
    <property type="component" value="Chromosome 12"/>
</dbReference>
<dbReference type="InterPro" id="IPR050546">
    <property type="entry name" value="Glycosyl_Hydrlase_16"/>
</dbReference>